<keyword evidence="2" id="KW-1185">Reference proteome</keyword>
<gene>
    <name evidence="1" type="ORF">NLG97_g6927</name>
</gene>
<organism evidence="1 2">
    <name type="scientific">Lecanicillium saksenae</name>
    <dbReference type="NCBI Taxonomy" id="468837"/>
    <lineage>
        <taxon>Eukaryota</taxon>
        <taxon>Fungi</taxon>
        <taxon>Dikarya</taxon>
        <taxon>Ascomycota</taxon>
        <taxon>Pezizomycotina</taxon>
        <taxon>Sordariomycetes</taxon>
        <taxon>Hypocreomycetidae</taxon>
        <taxon>Hypocreales</taxon>
        <taxon>Cordycipitaceae</taxon>
        <taxon>Lecanicillium</taxon>
    </lineage>
</organism>
<name>A0ACC1QNT9_9HYPO</name>
<dbReference type="Proteomes" id="UP001148737">
    <property type="component" value="Unassembled WGS sequence"/>
</dbReference>
<comment type="caution">
    <text evidence="1">The sequence shown here is derived from an EMBL/GenBank/DDBJ whole genome shotgun (WGS) entry which is preliminary data.</text>
</comment>
<reference evidence="1" key="1">
    <citation type="submission" date="2022-07" db="EMBL/GenBank/DDBJ databases">
        <title>Genome Sequence of Lecanicillium saksenae.</title>
        <authorList>
            <person name="Buettner E."/>
        </authorList>
    </citation>
    <scope>NUCLEOTIDE SEQUENCE</scope>
    <source>
        <strain evidence="1">VT-O1</strain>
    </source>
</reference>
<sequence>MAKRGYSLAMADGRPSHPTSSRFAGNGADWQYPVIFSSSHDLLGLSQPKRICPCGKCQQPIESQSKYTCTHGLRPEAPLSISSSESDWSTSPQRLSVRDASKDEPMGMTLKLGDSLDSQNQSGYRCATQDEALLGCGSWLNERQMSGMASSVPFDEAMVHEASSLAINGQCHPKLSNEKP</sequence>
<dbReference type="EMBL" id="JANAKD010000989">
    <property type="protein sequence ID" value="KAJ3484955.1"/>
    <property type="molecule type" value="Genomic_DNA"/>
</dbReference>
<evidence type="ECO:0000313" key="2">
    <source>
        <dbReference type="Proteomes" id="UP001148737"/>
    </source>
</evidence>
<accession>A0ACC1QNT9</accession>
<protein>
    <submittedName>
        <fullName evidence="1">Uncharacterized protein</fullName>
    </submittedName>
</protein>
<proteinExistence type="predicted"/>
<evidence type="ECO:0000313" key="1">
    <source>
        <dbReference type="EMBL" id="KAJ3484955.1"/>
    </source>
</evidence>